<dbReference type="AlphaFoldDB" id="A0A9P9JUU8"/>
<sequence>MSILERAPKSRDDLWITLPKELVQIIGEYLLAGSSGLRLHACPSPKVDGSNIRYSICKDWMEYGTVYNLMGLEVVFGPQLDILRNNLQLIVSEMDVLKTLPGKDWLSNIHFNFYDKASMESWSGEIAKFKSLKRISAYCLQYQAGGEAWAKSVHDFLASESPSAKITITSILPSGPATDGYIQQLRRSQRRQQKQRRHDLPSVKTPCIMKLVMPSEHYPHSSCSDDEELYLETGVHIEIINKEKTELLWFDDKLRQWSERTRRT</sequence>
<protein>
    <submittedName>
        <fullName evidence="1">Uncharacterized protein</fullName>
    </submittedName>
</protein>
<dbReference type="RefSeq" id="XP_046042758.1">
    <property type="nucleotide sequence ID" value="XM_046194254.1"/>
</dbReference>
<accession>A0A9P9JUU8</accession>
<proteinExistence type="predicted"/>
<dbReference type="OrthoDB" id="10439623at2759"/>
<evidence type="ECO:0000313" key="2">
    <source>
        <dbReference type="Proteomes" id="UP000720189"/>
    </source>
</evidence>
<reference evidence="1" key="1">
    <citation type="journal article" date="2021" name="Nat. Commun.">
        <title>Genetic determinants of endophytism in the Arabidopsis root mycobiome.</title>
        <authorList>
            <person name="Mesny F."/>
            <person name="Miyauchi S."/>
            <person name="Thiergart T."/>
            <person name="Pickel B."/>
            <person name="Atanasova L."/>
            <person name="Karlsson M."/>
            <person name="Huettel B."/>
            <person name="Barry K.W."/>
            <person name="Haridas S."/>
            <person name="Chen C."/>
            <person name="Bauer D."/>
            <person name="Andreopoulos W."/>
            <person name="Pangilinan J."/>
            <person name="LaButti K."/>
            <person name="Riley R."/>
            <person name="Lipzen A."/>
            <person name="Clum A."/>
            <person name="Drula E."/>
            <person name="Henrissat B."/>
            <person name="Kohler A."/>
            <person name="Grigoriev I.V."/>
            <person name="Martin F.M."/>
            <person name="Hacquard S."/>
        </authorList>
    </citation>
    <scope>NUCLEOTIDE SEQUENCE</scope>
    <source>
        <strain evidence="1">MPI-CAGE-AT-0023</strain>
    </source>
</reference>
<name>A0A9P9JUU8_FUSRE</name>
<gene>
    <name evidence="1" type="ORF">BKA55DRAFT_583867</name>
</gene>
<comment type="caution">
    <text evidence="1">The sequence shown here is derived from an EMBL/GenBank/DDBJ whole genome shotgun (WGS) entry which is preliminary data.</text>
</comment>
<dbReference type="EMBL" id="JAGMUX010000024">
    <property type="protein sequence ID" value="KAH7228521.1"/>
    <property type="molecule type" value="Genomic_DNA"/>
</dbReference>
<organism evidence="1 2">
    <name type="scientific">Fusarium redolens</name>
    <dbReference type="NCBI Taxonomy" id="48865"/>
    <lineage>
        <taxon>Eukaryota</taxon>
        <taxon>Fungi</taxon>
        <taxon>Dikarya</taxon>
        <taxon>Ascomycota</taxon>
        <taxon>Pezizomycotina</taxon>
        <taxon>Sordariomycetes</taxon>
        <taxon>Hypocreomycetidae</taxon>
        <taxon>Hypocreales</taxon>
        <taxon>Nectriaceae</taxon>
        <taxon>Fusarium</taxon>
        <taxon>Fusarium redolens species complex</taxon>
    </lineage>
</organism>
<dbReference type="Proteomes" id="UP000720189">
    <property type="component" value="Unassembled WGS sequence"/>
</dbReference>
<evidence type="ECO:0000313" key="1">
    <source>
        <dbReference type="EMBL" id="KAH7228521.1"/>
    </source>
</evidence>
<keyword evidence="2" id="KW-1185">Reference proteome</keyword>
<dbReference type="GeneID" id="70224208"/>